<evidence type="ECO:0000313" key="2">
    <source>
        <dbReference type="Proteomes" id="UP000265520"/>
    </source>
</evidence>
<dbReference type="EMBL" id="LXQA011229027">
    <property type="protein sequence ID" value="MCI89845.1"/>
    <property type="molecule type" value="Genomic_DNA"/>
</dbReference>
<dbReference type="AlphaFoldDB" id="A0A392VT26"/>
<protein>
    <submittedName>
        <fullName evidence="1">Uncharacterized protein</fullName>
    </submittedName>
</protein>
<organism evidence="1 2">
    <name type="scientific">Trifolium medium</name>
    <dbReference type="NCBI Taxonomy" id="97028"/>
    <lineage>
        <taxon>Eukaryota</taxon>
        <taxon>Viridiplantae</taxon>
        <taxon>Streptophyta</taxon>
        <taxon>Embryophyta</taxon>
        <taxon>Tracheophyta</taxon>
        <taxon>Spermatophyta</taxon>
        <taxon>Magnoliopsida</taxon>
        <taxon>eudicotyledons</taxon>
        <taxon>Gunneridae</taxon>
        <taxon>Pentapetalae</taxon>
        <taxon>rosids</taxon>
        <taxon>fabids</taxon>
        <taxon>Fabales</taxon>
        <taxon>Fabaceae</taxon>
        <taxon>Papilionoideae</taxon>
        <taxon>50 kb inversion clade</taxon>
        <taxon>NPAAA clade</taxon>
        <taxon>Hologalegina</taxon>
        <taxon>IRL clade</taxon>
        <taxon>Trifolieae</taxon>
        <taxon>Trifolium</taxon>
    </lineage>
</organism>
<evidence type="ECO:0000313" key="1">
    <source>
        <dbReference type="EMBL" id="MCI89845.1"/>
    </source>
</evidence>
<keyword evidence="2" id="KW-1185">Reference proteome</keyword>
<comment type="caution">
    <text evidence="1">The sequence shown here is derived from an EMBL/GenBank/DDBJ whole genome shotgun (WGS) entry which is preliminary data.</text>
</comment>
<reference evidence="1 2" key="1">
    <citation type="journal article" date="2018" name="Front. Plant Sci.">
        <title>Red Clover (Trifolium pratense) and Zigzag Clover (T. medium) - A Picture of Genomic Similarities and Differences.</title>
        <authorList>
            <person name="Dluhosova J."/>
            <person name="Istvanek J."/>
            <person name="Nedelnik J."/>
            <person name="Repkova J."/>
        </authorList>
    </citation>
    <scope>NUCLEOTIDE SEQUENCE [LARGE SCALE GENOMIC DNA]</scope>
    <source>
        <strain evidence="2">cv. 10/8</strain>
        <tissue evidence="1">Leaf</tissue>
    </source>
</reference>
<feature type="non-terminal residue" evidence="1">
    <location>
        <position position="1"/>
    </location>
</feature>
<accession>A0A392VT26</accession>
<dbReference type="Proteomes" id="UP000265520">
    <property type="component" value="Unassembled WGS sequence"/>
</dbReference>
<proteinExistence type="predicted"/>
<name>A0A392VT26_9FABA</name>
<sequence length="36" mass="3855">SPGETVATSRHSSPEILELSVPMSLGARRAKASERF</sequence>